<name>A0A3C1KN13_9GAMM</name>
<protein>
    <submittedName>
        <fullName evidence="1">Uncharacterized protein</fullName>
    </submittedName>
</protein>
<dbReference type="EMBL" id="DMND01000133">
    <property type="protein sequence ID" value="HAN27991.1"/>
    <property type="molecule type" value="Genomic_DNA"/>
</dbReference>
<gene>
    <name evidence="1" type="ORF">DCP75_09800</name>
</gene>
<organism evidence="1 2">
    <name type="scientific">Haliea salexigens</name>
    <dbReference type="NCBI Taxonomy" id="287487"/>
    <lineage>
        <taxon>Bacteria</taxon>
        <taxon>Pseudomonadati</taxon>
        <taxon>Pseudomonadota</taxon>
        <taxon>Gammaproteobacteria</taxon>
        <taxon>Cellvibrionales</taxon>
        <taxon>Halieaceae</taxon>
        <taxon>Haliea</taxon>
    </lineage>
</organism>
<reference evidence="1 2" key="1">
    <citation type="journal article" date="2018" name="Nat. Biotechnol.">
        <title>A standardized bacterial taxonomy based on genome phylogeny substantially revises the tree of life.</title>
        <authorList>
            <person name="Parks D.H."/>
            <person name="Chuvochina M."/>
            <person name="Waite D.W."/>
            <person name="Rinke C."/>
            <person name="Skarshewski A."/>
            <person name="Chaumeil P.A."/>
            <person name="Hugenholtz P."/>
        </authorList>
    </citation>
    <scope>NUCLEOTIDE SEQUENCE [LARGE SCALE GENOMIC DNA]</scope>
    <source>
        <strain evidence="1">UBA9158</strain>
    </source>
</reference>
<sequence length="118" mass="12821">MSNISTAVGLVRPECGDARFPVLGFLNPILIDDELWELAQNPDNPSLASLVSKAAEAVEMFPSGVEHADFAILVTSSKGPVALTVRVSWEEACKCVKIAPLNPPPWSSNRARTYYVQH</sequence>
<evidence type="ECO:0000313" key="2">
    <source>
        <dbReference type="Proteomes" id="UP000259273"/>
    </source>
</evidence>
<dbReference type="AlphaFoldDB" id="A0A3C1KN13"/>
<dbReference type="Proteomes" id="UP000259273">
    <property type="component" value="Unassembled WGS sequence"/>
</dbReference>
<proteinExistence type="predicted"/>
<accession>A0A3C1KN13</accession>
<comment type="caution">
    <text evidence="1">The sequence shown here is derived from an EMBL/GenBank/DDBJ whole genome shotgun (WGS) entry which is preliminary data.</text>
</comment>
<evidence type="ECO:0000313" key="1">
    <source>
        <dbReference type="EMBL" id="HAN27991.1"/>
    </source>
</evidence>